<dbReference type="InterPro" id="IPR032472">
    <property type="entry name" value="ArgoL2"/>
</dbReference>
<organism evidence="4 5">
    <name type="scientific">Rotaria sordida</name>
    <dbReference type="NCBI Taxonomy" id="392033"/>
    <lineage>
        <taxon>Eukaryota</taxon>
        <taxon>Metazoa</taxon>
        <taxon>Spiralia</taxon>
        <taxon>Gnathifera</taxon>
        <taxon>Rotifera</taxon>
        <taxon>Eurotatoria</taxon>
        <taxon>Bdelloidea</taxon>
        <taxon>Philodinida</taxon>
        <taxon>Philodinidae</taxon>
        <taxon>Rotaria</taxon>
    </lineage>
</organism>
<dbReference type="PROSITE" id="PS50822">
    <property type="entry name" value="PIWI"/>
    <property type="match status" value="1"/>
</dbReference>
<name>A0A814VQG2_9BILA</name>
<gene>
    <name evidence="4" type="ORF">RFH988_LOCUS24078</name>
</gene>
<evidence type="ECO:0000259" key="2">
    <source>
        <dbReference type="PROSITE" id="PS50821"/>
    </source>
</evidence>
<feature type="domain" description="PAZ" evidence="2">
    <location>
        <begin position="304"/>
        <end position="423"/>
    </location>
</feature>
<dbReference type="Pfam" id="PF08699">
    <property type="entry name" value="ArgoL1"/>
    <property type="match status" value="1"/>
</dbReference>
<protein>
    <submittedName>
        <fullName evidence="4">Uncharacterized protein</fullName>
    </submittedName>
</protein>
<feature type="region of interest" description="Disordered" evidence="1">
    <location>
        <begin position="1"/>
        <end position="89"/>
    </location>
</feature>
<dbReference type="InterPro" id="IPR036085">
    <property type="entry name" value="PAZ_dom_sf"/>
</dbReference>
<dbReference type="InterPro" id="IPR045246">
    <property type="entry name" value="Piwi_ago-like"/>
</dbReference>
<dbReference type="AlphaFoldDB" id="A0A814VQG2"/>
<dbReference type="EMBL" id="CAJNOO010001726">
    <property type="protein sequence ID" value="CAF1191452.1"/>
    <property type="molecule type" value="Genomic_DNA"/>
</dbReference>
<dbReference type="InterPro" id="IPR003100">
    <property type="entry name" value="PAZ_dom"/>
</dbReference>
<dbReference type="SUPFAM" id="SSF101690">
    <property type="entry name" value="PAZ domain"/>
    <property type="match status" value="1"/>
</dbReference>
<proteinExistence type="predicted"/>
<sequence length="945" mass="107993">MSKGRKSRVDLKSDMTSKSSSESNSPRNNPSTTNQITSSASARSQSEFPTPTEAAMANLSLQSTESQTEKNVRSQTECPKKRRYGVSSAVPDSAVLTPIRRPDVQGTVGNAIEIYTNHFPVSIDDAIINQYDIDIAMVRDGRRTCPAKKNERWEVLQILSRHEKNFPIVWYDEGKNLYTRELLTDFTRPRRVKLTINNQEKTFEFKVLNLVRQEKIGNIFDFIHGKTTIRPRDPIRIIETLFKQSVHNQYICIRNKYYDRRQKMLDLGDGRGLASGFHQALCLTRGGPTINVNLAFTCFYQPLNFVDFACQYLRQDITRGVNEAELEGMQKLFKNIPIKTTHAGRPIQYRLKLFGLPANRLTFDLRCKDDSASASLPKQITVAEYFAKNYKALKYPNLPCIDARNGEEERAQWLPMETVQIVEWERAMRPLDSVQQALVGKKAIIKPDKRYDQIMDIINKRNFNSDSYLKALNIQVNTKDMLKIHARILPPPQIKYRTQNNQEVVEHVSFGKWKIGNQFRSTSIINKWGMIYFGPQPNEDIIEILKKFEQQLPLLLRRYGIGINSNPLTMAKPSRKDEIDKTFSNIKSQGWQLAIVILNDTIPAVYDYVKHLGNQKFGLITQCASFQAIERNSEKLHMYVENLSQKLNAKIGGINGIINLKTALSQASHNDRFMFFGADVTHTTSSKEKPSIAAIVGSCDPTCSRYAARLCEQYPKKNRCSIEIIKDMDKMVIDLLRVYARSCGNTLPNRIIFYRDGVDDGQFQKVLDNEVNKIKSACQVVYGQNPLPRLTFIIVKKRHNTRFFTYDGQQTGNVEAGTVVDLHITHPSQFDFYLCSQAAIMGTSRPALYHVLHDENGFSSNDIQQLTYWLCHTDVRCSKSVSIPAPVHYAHLAAYASSAYEFDHSEDENLENEDDENPSEAISLVDIQTKVMILNNDIQDTMWFV</sequence>
<dbReference type="PANTHER" id="PTHR22891">
    <property type="entry name" value="EUKARYOTIC TRANSLATION INITIATION FACTOR 2C"/>
    <property type="match status" value="1"/>
</dbReference>
<dbReference type="Gene3D" id="3.30.420.10">
    <property type="entry name" value="Ribonuclease H-like superfamily/Ribonuclease H"/>
    <property type="match status" value="1"/>
</dbReference>
<dbReference type="SMART" id="SM00950">
    <property type="entry name" value="Piwi"/>
    <property type="match status" value="1"/>
</dbReference>
<dbReference type="PROSITE" id="PS50821">
    <property type="entry name" value="PAZ"/>
    <property type="match status" value="1"/>
</dbReference>
<dbReference type="Gene3D" id="2.170.260.10">
    <property type="entry name" value="paz domain"/>
    <property type="match status" value="1"/>
</dbReference>
<dbReference type="Pfam" id="PF02170">
    <property type="entry name" value="PAZ"/>
    <property type="match status" value="1"/>
</dbReference>
<dbReference type="Pfam" id="PF16488">
    <property type="entry name" value="ArgoL2"/>
    <property type="match status" value="1"/>
</dbReference>
<dbReference type="Proteomes" id="UP000663882">
    <property type="component" value="Unassembled WGS sequence"/>
</dbReference>
<dbReference type="Gene3D" id="3.40.50.2300">
    <property type="match status" value="1"/>
</dbReference>
<dbReference type="SMART" id="SM01163">
    <property type="entry name" value="DUF1785"/>
    <property type="match status" value="1"/>
</dbReference>
<dbReference type="InterPro" id="IPR014811">
    <property type="entry name" value="ArgoL1"/>
</dbReference>
<dbReference type="InterPro" id="IPR003165">
    <property type="entry name" value="Piwi"/>
</dbReference>
<comment type="caution">
    <text evidence="4">The sequence shown here is derived from an EMBL/GenBank/DDBJ whole genome shotgun (WGS) entry which is preliminary data.</text>
</comment>
<evidence type="ECO:0000313" key="4">
    <source>
        <dbReference type="EMBL" id="CAF1191452.1"/>
    </source>
</evidence>
<feature type="domain" description="Piwi" evidence="3">
    <location>
        <begin position="593"/>
        <end position="894"/>
    </location>
</feature>
<dbReference type="GO" id="GO:0003723">
    <property type="term" value="F:RNA binding"/>
    <property type="evidence" value="ECO:0007669"/>
    <property type="project" value="InterPro"/>
</dbReference>
<dbReference type="Pfam" id="PF16486">
    <property type="entry name" value="ArgoN"/>
    <property type="match status" value="1"/>
</dbReference>
<reference evidence="4" key="1">
    <citation type="submission" date="2021-02" db="EMBL/GenBank/DDBJ databases">
        <authorList>
            <person name="Nowell W R."/>
        </authorList>
    </citation>
    <scope>NUCLEOTIDE SEQUENCE</scope>
</reference>
<evidence type="ECO:0000256" key="1">
    <source>
        <dbReference type="SAM" id="MobiDB-lite"/>
    </source>
</evidence>
<dbReference type="CDD" id="cd02846">
    <property type="entry name" value="PAZ_argonaute_like"/>
    <property type="match status" value="1"/>
</dbReference>
<dbReference type="CDD" id="cd04657">
    <property type="entry name" value="Piwi_ago-like"/>
    <property type="match status" value="1"/>
</dbReference>
<evidence type="ECO:0000313" key="5">
    <source>
        <dbReference type="Proteomes" id="UP000663882"/>
    </source>
</evidence>
<feature type="compositionally biased region" description="Polar residues" evidence="1">
    <location>
        <begin position="35"/>
        <end position="49"/>
    </location>
</feature>
<dbReference type="InterPro" id="IPR036397">
    <property type="entry name" value="RNaseH_sf"/>
</dbReference>
<dbReference type="OrthoDB" id="10252740at2759"/>
<dbReference type="SUPFAM" id="SSF53098">
    <property type="entry name" value="Ribonuclease H-like"/>
    <property type="match status" value="1"/>
</dbReference>
<dbReference type="InterPro" id="IPR012337">
    <property type="entry name" value="RNaseH-like_sf"/>
</dbReference>
<accession>A0A814VQG2</accession>
<evidence type="ECO:0000259" key="3">
    <source>
        <dbReference type="PROSITE" id="PS50822"/>
    </source>
</evidence>
<dbReference type="Pfam" id="PF02171">
    <property type="entry name" value="Piwi"/>
    <property type="match status" value="1"/>
</dbReference>
<feature type="compositionally biased region" description="Low complexity" evidence="1">
    <location>
        <begin position="16"/>
        <end position="34"/>
    </location>
</feature>
<dbReference type="InterPro" id="IPR032474">
    <property type="entry name" value="Argonaute_N"/>
</dbReference>